<evidence type="ECO:0000256" key="1">
    <source>
        <dbReference type="SAM" id="Phobius"/>
    </source>
</evidence>
<proteinExistence type="predicted"/>
<dbReference type="AlphaFoldDB" id="A0A517NR30"/>
<dbReference type="Pfam" id="PF07963">
    <property type="entry name" value="N_methyl"/>
    <property type="match status" value="1"/>
</dbReference>
<dbReference type="SUPFAM" id="SSF54523">
    <property type="entry name" value="Pili subunits"/>
    <property type="match status" value="1"/>
</dbReference>
<keyword evidence="1" id="KW-0812">Transmembrane</keyword>
<gene>
    <name evidence="3" type="ORF">K239x_15240</name>
</gene>
<dbReference type="PANTHER" id="PTHR30093">
    <property type="entry name" value="GENERAL SECRETION PATHWAY PROTEIN G"/>
    <property type="match status" value="1"/>
</dbReference>
<accession>A0A517NR30</accession>
<dbReference type="NCBIfam" id="TIGR02532">
    <property type="entry name" value="IV_pilin_GFxxxE"/>
    <property type="match status" value="1"/>
</dbReference>
<dbReference type="InterPro" id="IPR045584">
    <property type="entry name" value="Pilin-like"/>
</dbReference>
<feature type="domain" description="DUF1559" evidence="2">
    <location>
        <begin position="49"/>
        <end position="333"/>
    </location>
</feature>
<reference evidence="3 4" key="1">
    <citation type="submission" date="2019-02" db="EMBL/GenBank/DDBJ databases">
        <title>Deep-cultivation of Planctomycetes and their phenomic and genomic characterization uncovers novel biology.</title>
        <authorList>
            <person name="Wiegand S."/>
            <person name="Jogler M."/>
            <person name="Boedeker C."/>
            <person name="Pinto D."/>
            <person name="Vollmers J."/>
            <person name="Rivas-Marin E."/>
            <person name="Kohn T."/>
            <person name="Peeters S.H."/>
            <person name="Heuer A."/>
            <person name="Rast P."/>
            <person name="Oberbeckmann S."/>
            <person name="Bunk B."/>
            <person name="Jeske O."/>
            <person name="Meyerdierks A."/>
            <person name="Storesund J.E."/>
            <person name="Kallscheuer N."/>
            <person name="Luecker S."/>
            <person name="Lage O.M."/>
            <person name="Pohl T."/>
            <person name="Merkel B.J."/>
            <person name="Hornburger P."/>
            <person name="Mueller R.-W."/>
            <person name="Bruemmer F."/>
            <person name="Labrenz M."/>
            <person name="Spormann A.M."/>
            <person name="Op den Camp H."/>
            <person name="Overmann J."/>
            <person name="Amann R."/>
            <person name="Jetten M.S.M."/>
            <person name="Mascher T."/>
            <person name="Medema M.H."/>
            <person name="Devos D.P."/>
            <person name="Kaster A.-K."/>
            <person name="Ovreas L."/>
            <person name="Rohde M."/>
            <person name="Galperin M.Y."/>
            <person name="Jogler C."/>
        </authorList>
    </citation>
    <scope>NUCLEOTIDE SEQUENCE [LARGE SCALE GENOMIC DNA]</scope>
    <source>
        <strain evidence="3 4">K23_9</strain>
    </source>
</reference>
<dbReference type="NCBIfam" id="TIGR04294">
    <property type="entry name" value="pre_pil_HX9DG"/>
    <property type="match status" value="1"/>
</dbReference>
<keyword evidence="4" id="KW-1185">Reference proteome</keyword>
<keyword evidence="1" id="KW-1133">Transmembrane helix</keyword>
<evidence type="ECO:0000313" key="3">
    <source>
        <dbReference type="EMBL" id="QDT09578.1"/>
    </source>
</evidence>
<evidence type="ECO:0000259" key="2">
    <source>
        <dbReference type="Pfam" id="PF07596"/>
    </source>
</evidence>
<dbReference type="PANTHER" id="PTHR30093:SF2">
    <property type="entry name" value="TYPE II SECRETION SYSTEM PROTEIN H"/>
    <property type="match status" value="1"/>
</dbReference>
<dbReference type="Proteomes" id="UP000319817">
    <property type="component" value="Chromosome"/>
</dbReference>
<dbReference type="InterPro" id="IPR027558">
    <property type="entry name" value="Pre_pil_HX9DG_C"/>
</dbReference>
<dbReference type="OrthoDB" id="254858at2"/>
<dbReference type="Gene3D" id="3.30.700.10">
    <property type="entry name" value="Glycoprotein, Type 4 Pilin"/>
    <property type="match status" value="1"/>
</dbReference>
<dbReference type="RefSeq" id="WP_145417116.1">
    <property type="nucleotide sequence ID" value="NZ_CP036526.1"/>
</dbReference>
<protein>
    <submittedName>
        <fullName evidence="3">Putative major pilin subunit</fullName>
    </submittedName>
</protein>
<feature type="transmembrane region" description="Helical" evidence="1">
    <location>
        <begin position="27"/>
        <end position="48"/>
    </location>
</feature>
<dbReference type="InterPro" id="IPR012902">
    <property type="entry name" value="N_methyl_site"/>
</dbReference>
<organism evidence="3 4">
    <name type="scientific">Stieleria marina</name>
    <dbReference type="NCBI Taxonomy" id="1930275"/>
    <lineage>
        <taxon>Bacteria</taxon>
        <taxon>Pseudomonadati</taxon>
        <taxon>Planctomycetota</taxon>
        <taxon>Planctomycetia</taxon>
        <taxon>Pirellulales</taxon>
        <taxon>Pirellulaceae</taxon>
        <taxon>Stieleria</taxon>
    </lineage>
</organism>
<dbReference type="PROSITE" id="PS00409">
    <property type="entry name" value="PROKAR_NTER_METHYL"/>
    <property type="match status" value="1"/>
</dbReference>
<dbReference type="InterPro" id="IPR011453">
    <property type="entry name" value="DUF1559"/>
</dbReference>
<dbReference type="EMBL" id="CP036526">
    <property type="protein sequence ID" value="QDT09578.1"/>
    <property type="molecule type" value="Genomic_DNA"/>
</dbReference>
<keyword evidence="1" id="KW-0472">Membrane</keyword>
<name>A0A517NR30_9BACT</name>
<dbReference type="Pfam" id="PF07596">
    <property type="entry name" value="SBP_bac_10"/>
    <property type="match status" value="1"/>
</dbReference>
<evidence type="ECO:0000313" key="4">
    <source>
        <dbReference type="Proteomes" id="UP000319817"/>
    </source>
</evidence>
<sequence>MNLLKLTHGNTRRPVQNGLKSQRGFTLVELLVVIAIIGILVGLLLPAVQAAREAARRMSCTNNLHQVLLAVHNYESAYKRTPPAWTQPALSGDGWSAQARILPFVEAVGLSSSIDFAAGYGASTIHVDGEDIKVSSFRVPVYLCPSDPQGDQERFDSNGDPYHHPLNYAYNAGPWFVYNPNNQTVGEGSFVANRMSRFRDVLDGLSNTLAFSEVKSWRPYYRDAETFGSIDMPTEPVEICALGGSFKSNSGHTEWVDGRVHQSGFTTTFSPNKKILCPVSGIEHDVDFTNMREGKTTTALTYAAVTSRSFHQGGVNASLMDGSVRFVSDSIDMKVWQGMSTRAGNEIVAVPE</sequence>